<dbReference type="SUPFAM" id="SSF51735">
    <property type="entry name" value="NAD(P)-binding Rossmann-fold domains"/>
    <property type="match status" value="1"/>
</dbReference>
<evidence type="ECO:0000313" key="2">
    <source>
        <dbReference type="Proteomes" id="UP000215377"/>
    </source>
</evidence>
<gene>
    <name evidence="1" type="ORF">ATO3_11290</name>
</gene>
<reference evidence="1 2" key="1">
    <citation type="submission" date="2013-04" db="EMBL/GenBank/DDBJ databases">
        <title>Oceanicola sp. 22II1-22F33 Genome Sequencing.</title>
        <authorList>
            <person name="Lai Q."/>
            <person name="Li G."/>
            <person name="Shao Z."/>
        </authorList>
    </citation>
    <scope>NUCLEOTIDE SEQUENCE [LARGE SCALE GENOMIC DNA]</scope>
    <source>
        <strain evidence="1 2">22II1-22F33</strain>
    </source>
</reference>
<name>A0A225NLD0_9RHOB</name>
<keyword evidence="2" id="KW-1185">Reference proteome</keyword>
<dbReference type="GO" id="GO:0005737">
    <property type="term" value="C:cytoplasm"/>
    <property type="evidence" value="ECO:0007669"/>
    <property type="project" value="TreeGrafter"/>
</dbReference>
<dbReference type="Proteomes" id="UP000215377">
    <property type="component" value="Unassembled WGS sequence"/>
</dbReference>
<dbReference type="Pfam" id="PF13561">
    <property type="entry name" value="adh_short_C2"/>
    <property type="match status" value="1"/>
</dbReference>
<comment type="caution">
    <text evidence="1">The sequence shown here is derived from an EMBL/GenBank/DDBJ whole genome shotgun (WGS) entry which is preliminary data.</text>
</comment>
<dbReference type="PRINTS" id="PR00081">
    <property type="entry name" value="GDHRDH"/>
</dbReference>
<dbReference type="OrthoDB" id="9785826at2"/>
<dbReference type="AlphaFoldDB" id="A0A225NLD0"/>
<dbReference type="InterPro" id="IPR002347">
    <property type="entry name" value="SDR_fam"/>
</dbReference>
<evidence type="ECO:0000313" key="1">
    <source>
        <dbReference type="EMBL" id="OWU73278.1"/>
    </source>
</evidence>
<sequence>MTTGEASDGGRALIIGDSGGIGSALRAALEARGTQVTGLSRRRDGFDITDDAGVKAALDRLDPPYDMVLVTTGALEIDGAGPEKTIRAITARAMLDQFALNTVGPALILREAGRLLPREGRSVFAVLSARVGSIGDNGLGGWISYRSAKAAVNQVVHTGAIELARSHREAICVALHPGTVATPFTEDYLGRHPAVPPEEAAQNLLSVLAGLTPTDTGGFYDWAGKEIPW</sequence>
<dbReference type="InterPro" id="IPR036291">
    <property type="entry name" value="NAD(P)-bd_dom_sf"/>
</dbReference>
<dbReference type="EMBL" id="AQQR01000004">
    <property type="protein sequence ID" value="OWU73278.1"/>
    <property type="molecule type" value="Genomic_DNA"/>
</dbReference>
<protein>
    <submittedName>
        <fullName evidence="1">C factor, cell signaling protein</fullName>
    </submittedName>
</protein>
<dbReference type="Gene3D" id="3.40.50.720">
    <property type="entry name" value="NAD(P)-binding Rossmann-like Domain"/>
    <property type="match status" value="1"/>
</dbReference>
<dbReference type="InterPro" id="IPR051468">
    <property type="entry name" value="Fungal_SecMetab_SDRs"/>
</dbReference>
<dbReference type="GO" id="GO:0016491">
    <property type="term" value="F:oxidoreductase activity"/>
    <property type="evidence" value="ECO:0007669"/>
    <property type="project" value="TreeGrafter"/>
</dbReference>
<dbReference type="RefSeq" id="WP_088649980.1">
    <property type="nucleotide sequence ID" value="NZ_AQQR01000004.1"/>
</dbReference>
<accession>A0A225NLD0</accession>
<dbReference type="PANTHER" id="PTHR43544:SF12">
    <property type="entry name" value="NAD(P)-BINDING ROSSMANN-FOLD SUPERFAMILY PROTEIN"/>
    <property type="match status" value="1"/>
</dbReference>
<proteinExistence type="predicted"/>
<dbReference type="PANTHER" id="PTHR43544">
    <property type="entry name" value="SHORT-CHAIN DEHYDROGENASE/REDUCTASE"/>
    <property type="match status" value="1"/>
</dbReference>
<organism evidence="1 2">
    <name type="scientific">Marinibacterium profundimaris</name>
    <dbReference type="NCBI Taxonomy" id="1679460"/>
    <lineage>
        <taxon>Bacteria</taxon>
        <taxon>Pseudomonadati</taxon>
        <taxon>Pseudomonadota</taxon>
        <taxon>Alphaproteobacteria</taxon>
        <taxon>Rhodobacterales</taxon>
        <taxon>Paracoccaceae</taxon>
        <taxon>Marinibacterium</taxon>
    </lineage>
</organism>